<dbReference type="RefSeq" id="WP_189632393.1">
    <property type="nucleotide sequence ID" value="NZ_BMYQ01000001.1"/>
</dbReference>
<accession>A0A918IPI1</accession>
<dbReference type="Proteomes" id="UP000628984">
    <property type="component" value="Unassembled WGS sequence"/>
</dbReference>
<protein>
    <submittedName>
        <fullName evidence="1">Uncharacterized protein</fullName>
    </submittedName>
</protein>
<gene>
    <name evidence="1" type="ORF">GCM10011452_06880</name>
</gene>
<dbReference type="AlphaFoldDB" id="A0A918IPI1"/>
<dbReference type="EMBL" id="BMYQ01000001">
    <property type="protein sequence ID" value="GGW22800.1"/>
    <property type="molecule type" value="Genomic_DNA"/>
</dbReference>
<sequence length="70" mass="7531">MLSLGLSLVPPRSAPDPQRRLAELATWFCAGERFNAAGSHQDAILLNQPWFLSAGIFDPIGAHSDAAAWV</sequence>
<comment type="caution">
    <text evidence="1">The sequence shown here is derived from an EMBL/GenBank/DDBJ whole genome shotgun (WGS) entry which is preliminary data.</text>
</comment>
<keyword evidence="2" id="KW-1185">Reference proteome</keyword>
<evidence type="ECO:0000313" key="2">
    <source>
        <dbReference type="Proteomes" id="UP000628984"/>
    </source>
</evidence>
<reference evidence="1" key="2">
    <citation type="submission" date="2020-09" db="EMBL/GenBank/DDBJ databases">
        <authorList>
            <person name="Sun Q."/>
            <person name="Kim S."/>
        </authorList>
    </citation>
    <scope>NUCLEOTIDE SEQUENCE</scope>
    <source>
        <strain evidence="1">KCTC 23714</strain>
    </source>
</reference>
<name>A0A918IPI1_9RHOB</name>
<proteinExistence type="predicted"/>
<reference evidence="1" key="1">
    <citation type="journal article" date="2014" name="Int. J. Syst. Evol. Microbiol.">
        <title>Complete genome sequence of Corynebacterium casei LMG S-19264T (=DSM 44701T), isolated from a smear-ripened cheese.</title>
        <authorList>
            <consortium name="US DOE Joint Genome Institute (JGI-PGF)"/>
            <person name="Walter F."/>
            <person name="Albersmeier A."/>
            <person name="Kalinowski J."/>
            <person name="Ruckert C."/>
        </authorList>
    </citation>
    <scope>NUCLEOTIDE SEQUENCE</scope>
    <source>
        <strain evidence="1">KCTC 23714</strain>
    </source>
</reference>
<evidence type="ECO:0000313" key="1">
    <source>
        <dbReference type="EMBL" id="GGW22800.1"/>
    </source>
</evidence>
<organism evidence="1 2">
    <name type="scientific">Gemmobacter lanyuensis</name>
    <dbReference type="NCBI Taxonomy" id="1054497"/>
    <lineage>
        <taxon>Bacteria</taxon>
        <taxon>Pseudomonadati</taxon>
        <taxon>Pseudomonadota</taxon>
        <taxon>Alphaproteobacteria</taxon>
        <taxon>Rhodobacterales</taxon>
        <taxon>Paracoccaceae</taxon>
        <taxon>Gemmobacter</taxon>
    </lineage>
</organism>